<accession>A0A521DF94</accession>
<feature type="transmembrane region" description="Helical" evidence="7">
    <location>
        <begin position="108"/>
        <end position="130"/>
    </location>
</feature>
<evidence type="ECO:0000256" key="7">
    <source>
        <dbReference type="RuleBase" id="RU362048"/>
    </source>
</evidence>
<name>A0A521DF94_9BACT</name>
<dbReference type="Proteomes" id="UP000317315">
    <property type="component" value="Unassembled WGS sequence"/>
</dbReference>
<feature type="transmembrane region" description="Helical" evidence="7">
    <location>
        <begin position="142"/>
        <end position="163"/>
    </location>
</feature>
<reference evidence="8 9" key="1">
    <citation type="submission" date="2017-05" db="EMBL/GenBank/DDBJ databases">
        <authorList>
            <person name="Varghese N."/>
            <person name="Submissions S."/>
        </authorList>
    </citation>
    <scope>NUCLEOTIDE SEQUENCE [LARGE SCALE GENOMIC DNA]</scope>
    <source>
        <strain evidence="8 9">DSM 16304</strain>
    </source>
</reference>
<dbReference type="GO" id="GO:0005886">
    <property type="term" value="C:plasma membrane"/>
    <property type="evidence" value="ECO:0007669"/>
    <property type="project" value="UniProtKB-SubCell"/>
</dbReference>
<sequence length="203" mass="22102">MAFLKFLISLVSIIDPIFAAILVATIVTSAKEVKKIAFKSSLTVLIASIVTIIAGDTLLKLLGVNIYSIKIFGGLILLHMAFQMLQAHPPKTKHTDREESATAEKDDISVIPIGIPILFGPGAFTALLIFKEEVHSLSGLFQLFLAVVISVFVIYFFILNSAWFSRRLGKTGIGVTVRIFGLFVGALGSQFIVDGIKHLWIQG</sequence>
<evidence type="ECO:0000256" key="5">
    <source>
        <dbReference type="ARBA" id="ARBA00022989"/>
    </source>
</evidence>
<dbReference type="NCBIfam" id="TIGR00427">
    <property type="entry name" value="NAAT family transporter"/>
    <property type="match status" value="1"/>
</dbReference>
<dbReference type="EMBL" id="FXTM01000020">
    <property type="protein sequence ID" value="SMO70379.1"/>
    <property type="molecule type" value="Genomic_DNA"/>
</dbReference>
<comment type="subcellular location">
    <subcellularLocation>
        <location evidence="1 7">Cell membrane</location>
        <topology evidence="1 7">Multi-pass membrane protein</topology>
    </subcellularLocation>
</comment>
<protein>
    <recommendedName>
        <fullName evidence="7">UPF0056 membrane protein</fullName>
    </recommendedName>
</protein>
<comment type="similarity">
    <text evidence="2 7">Belongs to the UPF0056 (MarC) family.</text>
</comment>
<feature type="transmembrane region" description="Helical" evidence="7">
    <location>
        <begin position="6"/>
        <end position="29"/>
    </location>
</feature>
<keyword evidence="3" id="KW-1003">Cell membrane</keyword>
<evidence type="ECO:0000256" key="3">
    <source>
        <dbReference type="ARBA" id="ARBA00022475"/>
    </source>
</evidence>
<keyword evidence="4 7" id="KW-0812">Transmembrane</keyword>
<evidence type="ECO:0000313" key="9">
    <source>
        <dbReference type="Proteomes" id="UP000317315"/>
    </source>
</evidence>
<evidence type="ECO:0000256" key="6">
    <source>
        <dbReference type="ARBA" id="ARBA00023136"/>
    </source>
</evidence>
<keyword evidence="5 7" id="KW-1133">Transmembrane helix</keyword>
<dbReference type="PANTHER" id="PTHR33508:SF1">
    <property type="entry name" value="UPF0056 MEMBRANE PROTEIN YHCE"/>
    <property type="match status" value="1"/>
</dbReference>
<proteinExistence type="inferred from homology"/>
<keyword evidence="9" id="KW-1185">Reference proteome</keyword>
<dbReference type="InterPro" id="IPR002771">
    <property type="entry name" value="Multi_antbiot-R_MarC"/>
</dbReference>
<gene>
    <name evidence="8" type="ORF">SAMN06269117_12036</name>
</gene>
<dbReference type="RefSeq" id="WP_142935980.1">
    <property type="nucleotide sequence ID" value="NZ_FXTM01000020.1"/>
</dbReference>
<evidence type="ECO:0000256" key="1">
    <source>
        <dbReference type="ARBA" id="ARBA00004651"/>
    </source>
</evidence>
<feature type="transmembrane region" description="Helical" evidence="7">
    <location>
        <begin position="66"/>
        <end position="87"/>
    </location>
</feature>
<feature type="transmembrane region" description="Helical" evidence="7">
    <location>
        <begin position="36"/>
        <end position="54"/>
    </location>
</feature>
<evidence type="ECO:0000256" key="4">
    <source>
        <dbReference type="ARBA" id="ARBA00022692"/>
    </source>
</evidence>
<evidence type="ECO:0000256" key="2">
    <source>
        <dbReference type="ARBA" id="ARBA00009784"/>
    </source>
</evidence>
<organism evidence="8 9">
    <name type="scientific">Balnearium lithotrophicum</name>
    <dbReference type="NCBI Taxonomy" id="223788"/>
    <lineage>
        <taxon>Bacteria</taxon>
        <taxon>Pseudomonadati</taxon>
        <taxon>Aquificota</taxon>
        <taxon>Aquificia</taxon>
        <taxon>Desulfurobacteriales</taxon>
        <taxon>Desulfurobacteriaceae</taxon>
        <taxon>Balnearium</taxon>
    </lineage>
</organism>
<dbReference type="Pfam" id="PF01914">
    <property type="entry name" value="MarC"/>
    <property type="match status" value="1"/>
</dbReference>
<dbReference type="PANTHER" id="PTHR33508">
    <property type="entry name" value="UPF0056 MEMBRANE PROTEIN YHCE"/>
    <property type="match status" value="1"/>
</dbReference>
<keyword evidence="6 7" id="KW-0472">Membrane</keyword>
<evidence type="ECO:0000313" key="8">
    <source>
        <dbReference type="EMBL" id="SMO70379.1"/>
    </source>
</evidence>
<dbReference type="AlphaFoldDB" id="A0A521DF94"/>
<dbReference type="OrthoDB" id="21094at2"/>
<feature type="transmembrane region" description="Helical" evidence="7">
    <location>
        <begin position="175"/>
        <end position="193"/>
    </location>
</feature>